<name>A0AAU9W9Q9_9CNID</name>
<dbReference type="Proteomes" id="UP001159428">
    <property type="component" value="Unassembled WGS sequence"/>
</dbReference>
<dbReference type="EMBL" id="CALNXJ010000010">
    <property type="protein sequence ID" value="CAH3106861.1"/>
    <property type="molecule type" value="Genomic_DNA"/>
</dbReference>
<comment type="caution">
    <text evidence="1">The sequence shown here is derived from an EMBL/GenBank/DDBJ whole genome shotgun (WGS) entry which is preliminary data.</text>
</comment>
<evidence type="ECO:0000313" key="1">
    <source>
        <dbReference type="EMBL" id="CAH3106861.1"/>
    </source>
</evidence>
<organism evidence="1 2">
    <name type="scientific">Pocillopora meandrina</name>
    <dbReference type="NCBI Taxonomy" id="46732"/>
    <lineage>
        <taxon>Eukaryota</taxon>
        <taxon>Metazoa</taxon>
        <taxon>Cnidaria</taxon>
        <taxon>Anthozoa</taxon>
        <taxon>Hexacorallia</taxon>
        <taxon>Scleractinia</taxon>
        <taxon>Astrocoeniina</taxon>
        <taxon>Pocilloporidae</taxon>
        <taxon>Pocillopora</taxon>
    </lineage>
</organism>
<sequence>MDVIQSELHRAALEWNAPRIRPSSNVESPSEKPDVLYFIPASAKSQNYMAPVDIDEIEIAKDTCAEQPQVSGCCPYFKDFCELIMEDEGLEPATTAEEALQLYVDLLDHINALP</sequence>
<keyword evidence="2" id="KW-1185">Reference proteome</keyword>
<gene>
    <name evidence="1" type="ORF">PMEA_00001726</name>
</gene>
<protein>
    <submittedName>
        <fullName evidence="1">Uncharacterized protein</fullName>
    </submittedName>
</protein>
<evidence type="ECO:0000313" key="2">
    <source>
        <dbReference type="Proteomes" id="UP001159428"/>
    </source>
</evidence>
<dbReference type="AlphaFoldDB" id="A0AAU9W9Q9"/>
<accession>A0AAU9W9Q9</accession>
<proteinExistence type="predicted"/>
<reference evidence="1 2" key="1">
    <citation type="submission" date="2022-05" db="EMBL/GenBank/DDBJ databases">
        <authorList>
            <consortium name="Genoscope - CEA"/>
            <person name="William W."/>
        </authorList>
    </citation>
    <scope>NUCLEOTIDE SEQUENCE [LARGE SCALE GENOMIC DNA]</scope>
</reference>